<feature type="compositionally biased region" description="Gly residues" evidence="1">
    <location>
        <begin position="50"/>
        <end position="59"/>
    </location>
</feature>
<accession>A0A918NG25</accession>
<evidence type="ECO:0000313" key="2">
    <source>
        <dbReference type="EMBL" id="GGX70383.1"/>
    </source>
</evidence>
<organism evidence="2 3">
    <name type="scientific">Streptomyces fructofermentans</name>
    <dbReference type="NCBI Taxonomy" id="152141"/>
    <lineage>
        <taxon>Bacteria</taxon>
        <taxon>Bacillati</taxon>
        <taxon>Actinomycetota</taxon>
        <taxon>Actinomycetes</taxon>
        <taxon>Kitasatosporales</taxon>
        <taxon>Streptomycetaceae</taxon>
        <taxon>Streptomyces</taxon>
    </lineage>
</organism>
<comment type="caution">
    <text evidence="2">The sequence shown here is derived from an EMBL/GenBank/DDBJ whole genome shotgun (WGS) entry which is preliminary data.</text>
</comment>
<evidence type="ECO:0000313" key="3">
    <source>
        <dbReference type="Proteomes" id="UP000645555"/>
    </source>
</evidence>
<proteinExistence type="predicted"/>
<dbReference type="AlphaFoldDB" id="A0A918NG25"/>
<evidence type="ECO:0000256" key="1">
    <source>
        <dbReference type="SAM" id="MobiDB-lite"/>
    </source>
</evidence>
<reference evidence="2" key="2">
    <citation type="submission" date="2020-09" db="EMBL/GenBank/DDBJ databases">
        <authorList>
            <person name="Sun Q."/>
            <person name="Ohkuma M."/>
        </authorList>
    </citation>
    <scope>NUCLEOTIDE SEQUENCE</scope>
    <source>
        <strain evidence="2">JCM 4956</strain>
    </source>
</reference>
<dbReference type="RefSeq" id="WP_229916337.1">
    <property type="nucleotide sequence ID" value="NZ_BMWD01000014.1"/>
</dbReference>
<gene>
    <name evidence="2" type="ORF">GCM10010515_42620</name>
</gene>
<dbReference type="Proteomes" id="UP000645555">
    <property type="component" value="Unassembled WGS sequence"/>
</dbReference>
<sequence>MSVLARDRLAQLAAEHGTTIRNLVEELARDTPTRAEYAARAELPQRGGRGEGPGAAGASGRGAARLAVGRVVAAIPVVLDHTSATALYDPKDPFNEAVAAFYVQASGGLGDLSAPALSLTAGDAERPGLLSHIKRLRFIRIEAFDTDAAVTATGLLRFGHSWAAVHAIHAARSSAAHPAGWFLLTLTPKAYAGTGVHPGQ</sequence>
<name>A0A918NG25_9ACTN</name>
<reference evidence="2" key="1">
    <citation type="journal article" date="2014" name="Int. J. Syst. Evol. Microbiol.">
        <title>Complete genome sequence of Corynebacterium casei LMG S-19264T (=DSM 44701T), isolated from a smear-ripened cheese.</title>
        <authorList>
            <consortium name="US DOE Joint Genome Institute (JGI-PGF)"/>
            <person name="Walter F."/>
            <person name="Albersmeier A."/>
            <person name="Kalinowski J."/>
            <person name="Ruckert C."/>
        </authorList>
    </citation>
    <scope>NUCLEOTIDE SEQUENCE</scope>
    <source>
        <strain evidence="2">JCM 4956</strain>
    </source>
</reference>
<protein>
    <submittedName>
        <fullName evidence="2">Uncharacterized protein</fullName>
    </submittedName>
</protein>
<keyword evidence="3" id="KW-1185">Reference proteome</keyword>
<dbReference type="EMBL" id="BMWD01000014">
    <property type="protein sequence ID" value="GGX70383.1"/>
    <property type="molecule type" value="Genomic_DNA"/>
</dbReference>
<feature type="region of interest" description="Disordered" evidence="1">
    <location>
        <begin position="40"/>
        <end position="59"/>
    </location>
</feature>